<sequence length="117" mass="13834">METTVFRFDKVAVSDGSINQQVEQYLEKISEGTQYLDDGDNVKAMAVLKEINYSLNVECNEYTKATFSKDLIFTSNLKNRYCNGIFKAKFDQKQWKNPQTLRRNFLEIYRHMFDINH</sequence>
<name>S0L6M8_9ENTE</name>
<reference evidence="1 2" key="1">
    <citation type="submission" date="2013-03" db="EMBL/GenBank/DDBJ databases">
        <title>The Genome Sequence of Enterococcus sulfureus ATCC_49903 (PacBio/Illumina hybrid assembly).</title>
        <authorList>
            <consortium name="The Broad Institute Genomics Platform"/>
            <consortium name="The Broad Institute Genome Sequencing Center for Infectious Disease"/>
            <person name="Earl A."/>
            <person name="Russ C."/>
            <person name="Gilmore M."/>
            <person name="Surin D."/>
            <person name="Walker B."/>
            <person name="Young S."/>
            <person name="Zeng Q."/>
            <person name="Gargeya S."/>
            <person name="Fitzgerald M."/>
            <person name="Haas B."/>
            <person name="Abouelleil A."/>
            <person name="Allen A.W."/>
            <person name="Alvarado L."/>
            <person name="Arachchi H.M."/>
            <person name="Berlin A.M."/>
            <person name="Chapman S.B."/>
            <person name="Gainer-Dewar J."/>
            <person name="Goldberg J."/>
            <person name="Griggs A."/>
            <person name="Gujja S."/>
            <person name="Hansen M."/>
            <person name="Howarth C."/>
            <person name="Imamovic A."/>
            <person name="Ireland A."/>
            <person name="Larimer J."/>
            <person name="McCowan C."/>
            <person name="Murphy C."/>
            <person name="Pearson M."/>
            <person name="Poon T.W."/>
            <person name="Priest M."/>
            <person name="Roberts A."/>
            <person name="Saif S."/>
            <person name="Shea T."/>
            <person name="Sisk P."/>
            <person name="Sykes S."/>
            <person name="Wortman J."/>
            <person name="Nusbaum C."/>
            <person name="Birren B."/>
        </authorList>
    </citation>
    <scope>NUCLEOTIDE SEQUENCE [LARGE SCALE GENOMIC DNA]</scope>
    <source>
        <strain evidence="1 2">ATCC 49903</strain>
    </source>
</reference>
<dbReference type="PATRIC" id="fig|1140003.3.peg.1338"/>
<comment type="caution">
    <text evidence="1">The sequence shown here is derived from an EMBL/GenBank/DDBJ whole genome shotgun (WGS) entry which is preliminary data.</text>
</comment>
<dbReference type="Proteomes" id="UP000015961">
    <property type="component" value="Unassembled WGS sequence"/>
</dbReference>
<gene>
    <name evidence="1" type="ORF">I573_01296</name>
</gene>
<dbReference type="AlphaFoldDB" id="S0L6M8"/>
<keyword evidence="2" id="KW-1185">Reference proteome</keyword>
<dbReference type="RefSeq" id="WP_016185832.1">
    <property type="nucleotide sequence ID" value="NZ_ASWO01000005.1"/>
</dbReference>
<evidence type="ECO:0000313" key="2">
    <source>
        <dbReference type="Proteomes" id="UP000015961"/>
    </source>
</evidence>
<accession>S0L6M8</accession>
<dbReference type="EMBL" id="ASWO01000005">
    <property type="protein sequence ID" value="EOT83574.1"/>
    <property type="molecule type" value="Genomic_DNA"/>
</dbReference>
<organism evidence="1 2">
    <name type="scientific">Enterococcus sulfureus ATCC 49903</name>
    <dbReference type="NCBI Taxonomy" id="1140003"/>
    <lineage>
        <taxon>Bacteria</taxon>
        <taxon>Bacillati</taxon>
        <taxon>Bacillota</taxon>
        <taxon>Bacilli</taxon>
        <taxon>Lactobacillales</taxon>
        <taxon>Enterococcaceae</taxon>
        <taxon>Enterococcus</taxon>
    </lineage>
</organism>
<proteinExistence type="predicted"/>
<protein>
    <submittedName>
        <fullName evidence="1">Uncharacterized protein</fullName>
    </submittedName>
</protein>
<evidence type="ECO:0000313" key="1">
    <source>
        <dbReference type="EMBL" id="EOT83574.1"/>
    </source>
</evidence>